<keyword evidence="8 10" id="KW-1015">Disulfide bond</keyword>
<dbReference type="SMART" id="SM00181">
    <property type="entry name" value="EGF"/>
    <property type="match status" value="1"/>
</dbReference>
<dbReference type="PROSITE" id="PS50026">
    <property type="entry name" value="EGF_3"/>
    <property type="match status" value="2"/>
</dbReference>
<evidence type="ECO:0000313" key="12">
    <source>
        <dbReference type="EMBL" id="EEN50647.1"/>
    </source>
</evidence>
<dbReference type="GO" id="GO:0120025">
    <property type="term" value="C:plasma membrane bounded cell projection"/>
    <property type="evidence" value="ECO:0007669"/>
    <property type="project" value="UniProtKB-ARBA"/>
</dbReference>
<keyword evidence="6" id="KW-1133">Transmembrane helix</keyword>
<evidence type="ECO:0000256" key="8">
    <source>
        <dbReference type="ARBA" id="ARBA00023157"/>
    </source>
</evidence>
<sequence>TCKCTPGWDGDQCQGDGPGTVNFCITAPCRNGGTCIPMKTGFRCNCLQGFEGARCEIRTGKEHLFVGFPLE</sequence>
<dbReference type="GO" id="GO:0071944">
    <property type="term" value="C:cell periphery"/>
    <property type="evidence" value="ECO:0007669"/>
    <property type="project" value="UniProtKB-ARBA"/>
</dbReference>
<dbReference type="EMBL" id="GG666601">
    <property type="protein sequence ID" value="EEN50647.1"/>
    <property type="molecule type" value="Genomic_DNA"/>
</dbReference>
<keyword evidence="2 10" id="KW-0245">EGF-like domain</keyword>
<keyword evidence="9" id="KW-0325">Glycoprotein</keyword>
<dbReference type="PROSITE" id="PS01186">
    <property type="entry name" value="EGF_2"/>
    <property type="match status" value="2"/>
</dbReference>
<feature type="disulfide bond" evidence="10">
    <location>
        <begin position="4"/>
        <end position="13"/>
    </location>
</feature>
<evidence type="ECO:0000259" key="11">
    <source>
        <dbReference type="PROSITE" id="PS50026"/>
    </source>
</evidence>
<evidence type="ECO:0000256" key="6">
    <source>
        <dbReference type="ARBA" id="ARBA00022989"/>
    </source>
</evidence>
<protein>
    <recommendedName>
        <fullName evidence="11">EGF-like domain-containing protein</fullName>
    </recommendedName>
</protein>
<dbReference type="SMART" id="SM00179">
    <property type="entry name" value="EGF_CA"/>
    <property type="match status" value="1"/>
</dbReference>
<proteinExistence type="predicted"/>
<dbReference type="AlphaFoldDB" id="C3ZA59"/>
<dbReference type="PANTHER" id="PTHR24049">
    <property type="entry name" value="CRUMBS FAMILY MEMBER"/>
    <property type="match status" value="1"/>
</dbReference>
<dbReference type="InterPro" id="IPR001881">
    <property type="entry name" value="EGF-like_Ca-bd_dom"/>
</dbReference>
<dbReference type="InterPro" id="IPR051022">
    <property type="entry name" value="Notch_Cell-Fate_Det"/>
</dbReference>
<evidence type="ECO:0000256" key="7">
    <source>
        <dbReference type="ARBA" id="ARBA00023136"/>
    </source>
</evidence>
<dbReference type="GO" id="GO:0007399">
    <property type="term" value="P:nervous system development"/>
    <property type="evidence" value="ECO:0007669"/>
    <property type="project" value="UniProtKB-ARBA"/>
</dbReference>
<gene>
    <name evidence="12" type="ORF">BRAFLDRAFT_217629</name>
</gene>
<evidence type="ECO:0000256" key="3">
    <source>
        <dbReference type="ARBA" id="ARBA00022692"/>
    </source>
</evidence>
<keyword evidence="4" id="KW-0677">Repeat</keyword>
<accession>C3ZA59</accession>
<dbReference type="GO" id="GO:0016020">
    <property type="term" value="C:membrane"/>
    <property type="evidence" value="ECO:0007669"/>
    <property type="project" value="UniProtKB-SubCell"/>
</dbReference>
<keyword evidence="7" id="KW-0472">Membrane</keyword>
<dbReference type="GO" id="GO:0005509">
    <property type="term" value="F:calcium ion binding"/>
    <property type="evidence" value="ECO:0007669"/>
    <property type="project" value="InterPro"/>
</dbReference>
<evidence type="ECO:0000256" key="4">
    <source>
        <dbReference type="ARBA" id="ARBA00022737"/>
    </source>
</evidence>
<dbReference type="PROSITE" id="PS00022">
    <property type="entry name" value="EGF_1"/>
    <property type="match status" value="2"/>
</dbReference>
<evidence type="ECO:0000256" key="5">
    <source>
        <dbReference type="ARBA" id="ARBA00022837"/>
    </source>
</evidence>
<keyword evidence="5" id="KW-0106">Calcium</keyword>
<keyword evidence="3" id="KW-0812">Transmembrane</keyword>
<comment type="subcellular location">
    <subcellularLocation>
        <location evidence="1">Membrane</location>
        <topology evidence="1">Single-pass membrane protein</topology>
    </subcellularLocation>
</comment>
<dbReference type="Gene3D" id="2.10.25.10">
    <property type="entry name" value="Laminin"/>
    <property type="match status" value="1"/>
</dbReference>
<dbReference type="SUPFAM" id="SSF57196">
    <property type="entry name" value="EGF/Laminin"/>
    <property type="match status" value="1"/>
</dbReference>
<evidence type="ECO:0000256" key="1">
    <source>
        <dbReference type="ARBA" id="ARBA00004167"/>
    </source>
</evidence>
<feature type="domain" description="EGF-like" evidence="11">
    <location>
        <begin position="1"/>
        <end position="14"/>
    </location>
</feature>
<feature type="disulfide bond" evidence="10">
    <location>
        <begin position="46"/>
        <end position="55"/>
    </location>
</feature>
<name>C3ZA59_BRAFL</name>
<reference evidence="12" key="1">
    <citation type="journal article" date="2008" name="Nature">
        <title>The amphioxus genome and the evolution of the chordate karyotype.</title>
        <authorList>
            <consortium name="US DOE Joint Genome Institute (JGI-PGF)"/>
            <person name="Putnam N.H."/>
            <person name="Butts T."/>
            <person name="Ferrier D.E.K."/>
            <person name="Furlong R.F."/>
            <person name="Hellsten U."/>
            <person name="Kawashima T."/>
            <person name="Robinson-Rechavi M."/>
            <person name="Shoguchi E."/>
            <person name="Terry A."/>
            <person name="Yu J.-K."/>
            <person name="Benito-Gutierrez E.L."/>
            <person name="Dubchak I."/>
            <person name="Garcia-Fernandez J."/>
            <person name="Gibson-Brown J.J."/>
            <person name="Grigoriev I.V."/>
            <person name="Horton A.C."/>
            <person name="de Jong P.J."/>
            <person name="Jurka J."/>
            <person name="Kapitonov V.V."/>
            <person name="Kohara Y."/>
            <person name="Kuroki Y."/>
            <person name="Lindquist E."/>
            <person name="Lucas S."/>
            <person name="Osoegawa K."/>
            <person name="Pennacchio L.A."/>
            <person name="Salamov A.A."/>
            <person name="Satou Y."/>
            <person name="Sauka-Spengler T."/>
            <person name="Schmutz J."/>
            <person name="Shin-I T."/>
            <person name="Toyoda A."/>
            <person name="Bronner-Fraser M."/>
            <person name="Fujiyama A."/>
            <person name="Holland L.Z."/>
            <person name="Holland P.W.H."/>
            <person name="Satoh N."/>
            <person name="Rokhsar D.S."/>
        </authorList>
    </citation>
    <scope>NUCLEOTIDE SEQUENCE [LARGE SCALE GENOMIC DNA]</scope>
    <source>
        <strain evidence="12">S238N-H82</strain>
        <tissue evidence="12">Testes</tissue>
    </source>
</reference>
<evidence type="ECO:0000256" key="2">
    <source>
        <dbReference type="ARBA" id="ARBA00022536"/>
    </source>
</evidence>
<feature type="non-terminal residue" evidence="12">
    <location>
        <position position="1"/>
    </location>
</feature>
<evidence type="ECO:0000256" key="9">
    <source>
        <dbReference type="ARBA" id="ARBA00023180"/>
    </source>
</evidence>
<organism>
    <name type="scientific">Branchiostoma floridae</name>
    <name type="common">Florida lancelet</name>
    <name type="synonym">Amphioxus</name>
    <dbReference type="NCBI Taxonomy" id="7739"/>
    <lineage>
        <taxon>Eukaryota</taxon>
        <taxon>Metazoa</taxon>
        <taxon>Chordata</taxon>
        <taxon>Cephalochordata</taxon>
        <taxon>Leptocardii</taxon>
        <taxon>Amphioxiformes</taxon>
        <taxon>Branchiostomatidae</taxon>
        <taxon>Branchiostoma</taxon>
    </lineage>
</organism>
<evidence type="ECO:0000256" key="10">
    <source>
        <dbReference type="PROSITE-ProRule" id="PRU00076"/>
    </source>
</evidence>
<comment type="caution">
    <text evidence="10">Lacks conserved residue(s) required for the propagation of feature annotation.</text>
</comment>
<dbReference type="InterPro" id="IPR000742">
    <property type="entry name" value="EGF"/>
</dbReference>
<dbReference type="Pfam" id="PF00008">
    <property type="entry name" value="EGF"/>
    <property type="match status" value="1"/>
</dbReference>
<dbReference type="FunFam" id="2.10.25.10:FF:000247">
    <property type="entry name" value="Delta/notch like EGF repeat containing"/>
    <property type="match status" value="1"/>
</dbReference>
<dbReference type="CDD" id="cd00054">
    <property type="entry name" value="EGF_CA"/>
    <property type="match status" value="1"/>
</dbReference>
<dbReference type="PRINTS" id="PR00010">
    <property type="entry name" value="EGFBLOOD"/>
</dbReference>
<feature type="domain" description="EGF-like" evidence="11">
    <location>
        <begin position="20"/>
        <end position="56"/>
    </location>
</feature>
<dbReference type="InParanoid" id="C3ZA59"/>